<dbReference type="SUPFAM" id="SSF52833">
    <property type="entry name" value="Thioredoxin-like"/>
    <property type="match status" value="1"/>
</dbReference>
<dbReference type="AlphaFoldDB" id="A0A2X2VHV4"/>
<evidence type="ECO:0000259" key="1">
    <source>
        <dbReference type="PROSITE" id="PS51352"/>
    </source>
</evidence>
<feature type="domain" description="Thioredoxin" evidence="1">
    <location>
        <begin position="29"/>
        <end position="153"/>
    </location>
</feature>
<dbReference type="PROSITE" id="PS51352">
    <property type="entry name" value="THIOREDOXIN_2"/>
    <property type="match status" value="1"/>
</dbReference>
<dbReference type="Proteomes" id="UP000199426">
    <property type="component" value="Unassembled WGS sequence"/>
</dbReference>
<name>A0A2X2VHV4_CHRJE</name>
<evidence type="ECO:0000313" key="4">
    <source>
        <dbReference type="Proteomes" id="UP000199426"/>
    </source>
</evidence>
<organism evidence="3 5">
    <name type="scientific">Chryseobacterium jejuense</name>
    <dbReference type="NCBI Taxonomy" id="445960"/>
    <lineage>
        <taxon>Bacteria</taxon>
        <taxon>Pseudomonadati</taxon>
        <taxon>Bacteroidota</taxon>
        <taxon>Flavobacteriia</taxon>
        <taxon>Flavobacteriales</taxon>
        <taxon>Weeksellaceae</taxon>
        <taxon>Chryseobacterium group</taxon>
        <taxon>Chryseobacterium</taxon>
    </lineage>
</organism>
<dbReference type="PANTHER" id="PTHR43601:SF3">
    <property type="entry name" value="THIOREDOXIN, MITOCHONDRIAL"/>
    <property type="match status" value="1"/>
</dbReference>
<evidence type="ECO:0000313" key="3">
    <source>
        <dbReference type="EMBL" id="SQB28128.1"/>
    </source>
</evidence>
<keyword evidence="4" id="KW-1185">Reference proteome</keyword>
<dbReference type="STRING" id="445960.SAMN05421542_2895"/>
<dbReference type="InterPro" id="IPR036249">
    <property type="entry name" value="Thioredoxin-like_sf"/>
</dbReference>
<accession>A0A2X2VHV4</accession>
<protein>
    <submittedName>
        <fullName evidence="3">Thioredoxin-1</fullName>
    </submittedName>
    <submittedName>
        <fullName evidence="2">Thioredoxin-like domain-containing protein</fullName>
    </submittedName>
</protein>
<dbReference type="EMBL" id="FNEG01000004">
    <property type="protein sequence ID" value="SDJ17296.1"/>
    <property type="molecule type" value="Genomic_DNA"/>
</dbReference>
<dbReference type="EMBL" id="UAWB01000002">
    <property type="protein sequence ID" value="SQB28128.1"/>
    <property type="molecule type" value="Genomic_DNA"/>
</dbReference>
<dbReference type="CDD" id="cd02947">
    <property type="entry name" value="TRX_family"/>
    <property type="match status" value="1"/>
</dbReference>
<reference evidence="3 5" key="2">
    <citation type="submission" date="2018-06" db="EMBL/GenBank/DDBJ databases">
        <authorList>
            <consortium name="Pathogen Informatics"/>
            <person name="Doyle S."/>
        </authorList>
    </citation>
    <scope>NUCLEOTIDE SEQUENCE [LARGE SCALE GENOMIC DNA]</scope>
    <source>
        <strain evidence="3 5">NCTC13492</strain>
    </source>
</reference>
<evidence type="ECO:0000313" key="2">
    <source>
        <dbReference type="EMBL" id="SDJ17296.1"/>
    </source>
</evidence>
<dbReference type="Gene3D" id="3.40.30.10">
    <property type="entry name" value="Glutaredoxin"/>
    <property type="match status" value="1"/>
</dbReference>
<evidence type="ECO:0000313" key="5">
    <source>
        <dbReference type="Proteomes" id="UP000251670"/>
    </source>
</evidence>
<dbReference type="GO" id="GO:0045454">
    <property type="term" value="P:cell redox homeostasis"/>
    <property type="evidence" value="ECO:0007669"/>
    <property type="project" value="TreeGrafter"/>
</dbReference>
<sequence>MNNLNVIIFITFAGNKTFFMKKIVILSTLFIGALAWAQGIKFEDGNFASILAKAKKENKLIFVDAYASWCGPCKLMVKNIFPLKNVGDYYNSHFINAKIDMEKGEGIELAKKYNVKAFPTYLFIDGNGEAIHRTLGYVEEKDFIQFAMDANDPSKRLTSLKQQFEKGEKDPSFLKNLAELTIYNDAEFAEKVLNRYFQVKPTMDAEDAQLLISGIQTTESPLYKIFQDKKTEIVKLFPDDRYEKFNQNFQMSTITKKAYNPDTKTWDDQYFITEAQKFVSKENAEKLLKKLKASRALKNKDIALFEKLTLEVYQDYSKAGSNELNSAAWNFFENITNKTSLEKAVAWAQDSVKKKESFANADTLANLYNKIGDKKNAKMWAEKSIELAKAEGQDSSDTEKLLKSL</sequence>
<dbReference type="Pfam" id="PF13098">
    <property type="entry name" value="Thioredoxin_2"/>
    <property type="match status" value="1"/>
</dbReference>
<dbReference type="InterPro" id="IPR013766">
    <property type="entry name" value="Thioredoxin_domain"/>
</dbReference>
<gene>
    <name evidence="3" type="primary">trxA_2</name>
    <name evidence="3" type="ORF">NCTC13492_01711</name>
    <name evidence="2" type="ORF">SAMN05421542_2895</name>
</gene>
<proteinExistence type="predicted"/>
<dbReference type="Proteomes" id="UP000251670">
    <property type="component" value="Unassembled WGS sequence"/>
</dbReference>
<dbReference type="PANTHER" id="PTHR43601">
    <property type="entry name" value="THIOREDOXIN, MITOCHONDRIAL"/>
    <property type="match status" value="1"/>
</dbReference>
<reference evidence="2 4" key="1">
    <citation type="submission" date="2016-10" db="EMBL/GenBank/DDBJ databases">
        <authorList>
            <person name="Varghese N."/>
            <person name="Submissions S."/>
        </authorList>
    </citation>
    <scope>NUCLEOTIDE SEQUENCE [LARGE SCALE GENOMIC DNA]</scope>
    <source>
        <strain evidence="2 4">DSM 19299</strain>
    </source>
</reference>
<dbReference type="InterPro" id="IPR012336">
    <property type="entry name" value="Thioredoxin-like_fold"/>
</dbReference>